<evidence type="ECO:0000313" key="1">
    <source>
        <dbReference type="EMBL" id="CAI6341434.1"/>
    </source>
</evidence>
<dbReference type="OrthoDB" id="3945550at2759"/>
<dbReference type="Proteomes" id="UP001152607">
    <property type="component" value="Unassembled WGS sequence"/>
</dbReference>
<proteinExistence type="predicted"/>
<comment type="caution">
    <text evidence="1">The sequence shown here is derived from an EMBL/GenBank/DDBJ whole genome shotgun (WGS) entry which is preliminary data.</text>
</comment>
<dbReference type="InterPro" id="IPR032675">
    <property type="entry name" value="LRR_dom_sf"/>
</dbReference>
<protein>
    <submittedName>
        <fullName evidence="1">Uncharacterized protein</fullName>
    </submittedName>
</protein>
<reference evidence="1" key="1">
    <citation type="submission" date="2023-01" db="EMBL/GenBank/DDBJ databases">
        <authorList>
            <person name="Van Ghelder C."/>
            <person name="Rancurel C."/>
        </authorList>
    </citation>
    <scope>NUCLEOTIDE SEQUENCE</scope>
    <source>
        <strain evidence="1">CNCM I-4278</strain>
    </source>
</reference>
<name>A0A9W4XRC9_9PLEO</name>
<dbReference type="EMBL" id="CAOQHR010000012">
    <property type="protein sequence ID" value="CAI6341434.1"/>
    <property type="molecule type" value="Genomic_DNA"/>
</dbReference>
<dbReference type="Gene3D" id="3.80.10.10">
    <property type="entry name" value="Ribonuclease Inhibitor"/>
    <property type="match status" value="1"/>
</dbReference>
<keyword evidence="2" id="KW-1185">Reference proteome</keyword>
<dbReference type="SUPFAM" id="SSF52047">
    <property type="entry name" value="RNI-like"/>
    <property type="match status" value="1"/>
</dbReference>
<sequence>MEDLPTEILDMVSCWLSKFEPDRNSMWAFAATSKTCYAASERQRYSRIRVEVESDTQLNRDLARLDQAFDTSTKRGCVRRLTVGPRMATYDDNPDTFAELQRGYSAELFAKSSAEVKISRHTWQLFALLISKLPLIHDLVWTAPVRIHAYILHVLHGRKPLCRLHVHTFCPHIILGHEIRTTIESSDCLLATSPCLYSVVGPYTSPDFRGRVLNCAIAIQQMVAWSTPNLKHVHVWPRPSEVSSGLGPWLLRNTLVQPHTDEPPKGQLETLTIEPNGAMSTEALVRWREFTDFSFLRTLKFTNRITAGAMEMLADFTESGVLKHLEALQLPTRRHRTRHGGRCNQALHRLLSSSQALRYLSVKGMDAASFDVLLEKHAASIQHLDVEEYFLDYKQIARISQSCTNLRHFRLEIVRTRGNDGEVASYRALGRIQKLETLTVTLHCEASDDVEISEDQEEEDMKLAFEEIFINAAVDRDLALAIVGEMHGQANPPSRLSRILLEVAPISLIYKRVYLPSGFRAIHRWIGRYWEFDYDPRDTHRGQFRVTEKGEAYRIRFGNTLQDDLDDFLYSEDCAAVWEQLWPGTRNNWKDGWSSHPLAENFVE</sequence>
<organism evidence="1 2">
    <name type="scientific">Periconia digitata</name>
    <dbReference type="NCBI Taxonomy" id="1303443"/>
    <lineage>
        <taxon>Eukaryota</taxon>
        <taxon>Fungi</taxon>
        <taxon>Dikarya</taxon>
        <taxon>Ascomycota</taxon>
        <taxon>Pezizomycotina</taxon>
        <taxon>Dothideomycetes</taxon>
        <taxon>Pleosporomycetidae</taxon>
        <taxon>Pleosporales</taxon>
        <taxon>Massarineae</taxon>
        <taxon>Periconiaceae</taxon>
        <taxon>Periconia</taxon>
    </lineage>
</organism>
<accession>A0A9W4XRC9</accession>
<dbReference type="AlphaFoldDB" id="A0A9W4XRC9"/>
<gene>
    <name evidence="1" type="ORF">PDIGIT_LOCUS14631</name>
</gene>
<evidence type="ECO:0000313" key="2">
    <source>
        <dbReference type="Proteomes" id="UP001152607"/>
    </source>
</evidence>